<accession>A0ACA9MYR9</accession>
<dbReference type="Proteomes" id="UP000789525">
    <property type="component" value="Unassembled WGS sequence"/>
</dbReference>
<name>A0ACA9MYR9_9GLOM</name>
<evidence type="ECO:0000313" key="2">
    <source>
        <dbReference type="Proteomes" id="UP000789525"/>
    </source>
</evidence>
<feature type="non-terminal residue" evidence="1">
    <location>
        <position position="610"/>
    </location>
</feature>
<protein>
    <submittedName>
        <fullName evidence="1">11376_t:CDS:1</fullName>
    </submittedName>
</protein>
<comment type="caution">
    <text evidence="1">The sequence shown here is derived from an EMBL/GenBank/DDBJ whole genome shotgun (WGS) entry which is preliminary data.</text>
</comment>
<evidence type="ECO:0000313" key="1">
    <source>
        <dbReference type="EMBL" id="CAG8618148.1"/>
    </source>
</evidence>
<dbReference type="EMBL" id="CAJVPT010016316">
    <property type="protein sequence ID" value="CAG8618148.1"/>
    <property type="molecule type" value="Genomic_DNA"/>
</dbReference>
<gene>
    <name evidence="1" type="ORF">ACOLOM_LOCUS7236</name>
</gene>
<reference evidence="1" key="1">
    <citation type="submission" date="2021-06" db="EMBL/GenBank/DDBJ databases">
        <authorList>
            <person name="Kallberg Y."/>
            <person name="Tangrot J."/>
            <person name="Rosling A."/>
        </authorList>
    </citation>
    <scope>NUCLEOTIDE SEQUENCE</scope>
    <source>
        <strain evidence="1">CL356</strain>
    </source>
</reference>
<feature type="non-terminal residue" evidence="1">
    <location>
        <position position="1"/>
    </location>
</feature>
<proteinExistence type="predicted"/>
<organism evidence="1 2">
    <name type="scientific">Acaulospora colombiana</name>
    <dbReference type="NCBI Taxonomy" id="27376"/>
    <lineage>
        <taxon>Eukaryota</taxon>
        <taxon>Fungi</taxon>
        <taxon>Fungi incertae sedis</taxon>
        <taxon>Mucoromycota</taxon>
        <taxon>Glomeromycotina</taxon>
        <taxon>Glomeromycetes</taxon>
        <taxon>Diversisporales</taxon>
        <taxon>Acaulosporaceae</taxon>
        <taxon>Acaulospora</taxon>
    </lineage>
</organism>
<keyword evidence="2" id="KW-1185">Reference proteome</keyword>
<sequence length="610" mass="68833">WKFNRVPLGWAANQFQMWARGYFDLFPEVKNESETIPILIQCQPVGDFYVDDRRLFGDWYGYEKSWHVLRLRPGRHVINVRLVNEIRIFGGNVPPALGFQCFMRKLREDKTAMMLLDNTVLVPDMIDGNLAGKYMSIALLNTHEERWITVHNVNVVDSNVKMRASVINDKPNRNSGVSFAPSQQRNIRILLKINSKVFSGMPIFFRLQFNASAKSEGRVEVEENFWTSAYRRQQNAWILFPTGRTPWGYDWHGPSMRNVHEAVETLANHIPGVPKHLNQSILPDPHKLFISGHSNGGQGGWFLLSHFPDSVIAGAPVAGYSKIQNYVPYYWNSDAHMDPILRGVLESAISEFNNDLYSSNLVGIPLLARTGGDDDNVPPTHSRMLVRLGKLNVQIDETSNGQKVWNIKTSNIRRFRFLLNHRMTAIREDAERVVIDEKHPLTYGPAHQILKSSQPLTIVIGTGHGSQNNGFKFLEIAQEIAHSWYLYGRGDSVIVHDVEIITEKDKIERGITGNLVLLGGPSVNYATQLLLKRKNSEVKFEKDGSFVLKHVKFSDPGIDQLTLIMAGTDPKGFDQVARLFPKRTGVPIPDWIITGPEVAWKGAGGLLGAG</sequence>